<dbReference type="InterPro" id="IPR000866">
    <property type="entry name" value="AhpC/TSA"/>
</dbReference>
<dbReference type="InterPro" id="IPR050553">
    <property type="entry name" value="Thioredoxin_ResA/DsbE_sf"/>
</dbReference>
<keyword evidence="5" id="KW-0676">Redox-active center</keyword>
<evidence type="ECO:0000256" key="2">
    <source>
        <dbReference type="ARBA" id="ARBA00022748"/>
    </source>
</evidence>
<dbReference type="GO" id="GO:0016491">
    <property type="term" value="F:oxidoreductase activity"/>
    <property type="evidence" value="ECO:0007669"/>
    <property type="project" value="InterPro"/>
</dbReference>
<keyword evidence="3" id="KW-0735">Signal-anchor</keyword>
<keyword evidence="2" id="KW-0201">Cytochrome c-type biogenesis</keyword>
<proteinExistence type="predicted"/>
<comment type="caution">
    <text evidence="8">The sequence shown here is derived from an EMBL/GenBank/DDBJ whole genome shotgun (WGS) entry which is preliminary data.</text>
</comment>
<dbReference type="GO" id="GO:0016853">
    <property type="term" value="F:isomerase activity"/>
    <property type="evidence" value="ECO:0007669"/>
    <property type="project" value="UniProtKB-KW"/>
</dbReference>
<evidence type="ECO:0000313" key="8">
    <source>
        <dbReference type="EMBL" id="GIG36034.1"/>
    </source>
</evidence>
<name>A0A919PBR6_9CELL</name>
<evidence type="ECO:0000256" key="3">
    <source>
        <dbReference type="ARBA" id="ARBA00022968"/>
    </source>
</evidence>
<dbReference type="EMBL" id="BONO01000008">
    <property type="protein sequence ID" value="GIG36034.1"/>
    <property type="molecule type" value="Genomic_DNA"/>
</dbReference>
<dbReference type="GO" id="GO:0030313">
    <property type="term" value="C:cell envelope"/>
    <property type="evidence" value="ECO:0007669"/>
    <property type="project" value="UniProtKB-SubCell"/>
</dbReference>
<dbReference type="InterPro" id="IPR013766">
    <property type="entry name" value="Thioredoxin_domain"/>
</dbReference>
<dbReference type="GO" id="GO:0016209">
    <property type="term" value="F:antioxidant activity"/>
    <property type="evidence" value="ECO:0007669"/>
    <property type="project" value="InterPro"/>
</dbReference>
<evidence type="ECO:0000256" key="5">
    <source>
        <dbReference type="ARBA" id="ARBA00023284"/>
    </source>
</evidence>
<comment type="subcellular location">
    <subcellularLocation>
        <location evidence="1">Cell envelope</location>
    </subcellularLocation>
</comment>
<feature type="chain" id="PRO_5038579991" evidence="6">
    <location>
        <begin position="31"/>
        <end position="208"/>
    </location>
</feature>
<reference evidence="8" key="1">
    <citation type="submission" date="2021-01" db="EMBL/GenBank/DDBJ databases">
        <title>Whole genome shotgun sequence of Cellulomonas pakistanensis NBRC 110800.</title>
        <authorList>
            <person name="Komaki H."/>
            <person name="Tamura T."/>
        </authorList>
    </citation>
    <scope>NUCLEOTIDE SEQUENCE</scope>
    <source>
        <strain evidence="8">NBRC 110800</strain>
    </source>
</reference>
<feature type="signal peptide" evidence="6">
    <location>
        <begin position="1"/>
        <end position="30"/>
    </location>
</feature>
<evidence type="ECO:0000256" key="6">
    <source>
        <dbReference type="SAM" id="SignalP"/>
    </source>
</evidence>
<dbReference type="InterPro" id="IPR036249">
    <property type="entry name" value="Thioredoxin-like_sf"/>
</dbReference>
<dbReference type="Proteomes" id="UP000642125">
    <property type="component" value="Unassembled WGS sequence"/>
</dbReference>
<keyword evidence="4" id="KW-1015">Disulfide bond</keyword>
<dbReference type="Pfam" id="PF00578">
    <property type="entry name" value="AhpC-TSA"/>
    <property type="match status" value="1"/>
</dbReference>
<keyword evidence="6" id="KW-0732">Signal</keyword>
<gene>
    <name evidence="8" type="ORF">Cpa01nite_14150</name>
</gene>
<dbReference type="PANTHER" id="PTHR42852">
    <property type="entry name" value="THIOL:DISULFIDE INTERCHANGE PROTEIN DSBE"/>
    <property type="match status" value="1"/>
</dbReference>
<dbReference type="RefSeq" id="WP_203668055.1">
    <property type="nucleotide sequence ID" value="NZ_BONO01000008.1"/>
</dbReference>
<dbReference type="PROSITE" id="PS51352">
    <property type="entry name" value="THIOREDOXIN_2"/>
    <property type="match status" value="1"/>
</dbReference>
<dbReference type="PROSITE" id="PS51257">
    <property type="entry name" value="PROKAR_LIPOPROTEIN"/>
    <property type="match status" value="1"/>
</dbReference>
<dbReference type="SUPFAM" id="SSF52833">
    <property type="entry name" value="Thioredoxin-like"/>
    <property type="match status" value="1"/>
</dbReference>
<organism evidence="8 9">
    <name type="scientific">Cellulomonas pakistanensis</name>
    <dbReference type="NCBI Taxonomy" id="992287"/>
    <lineage>
        <taxon>Bacteria</taxon>
        <taxon>Bacillati</taxon>
        <taxon>Actinomycetota</taxon>
        <taxon>Actinomycetes</taxon>
        <taxon>Micrococcales</taxon>
        <taxon>Cellulomonadaceae</taxon>
        <taxon>Cellulomonas</taxon>
    </lineage>
</organism>
<keyword evidence="9" id="KW-1185">Reference proteome</keyword>
<dbReference type="Gene3D" id="3.40.30.10">
    <property type="entry name" value="Glutaredoxin"/>
    <property type="match status" value="1"/>
</dbReference>
<keyword evidence="8" id="KW-0413">Isomerase</keyword>
<protein>
    <submittedName>
        <fullName evidence="8">Thiol-disulfide isomerase</fullName>
    </submittedName>
</protein>
<sequence length="208" mass="21508">MTTAARPARRARTRRAASVAIALAGALALAACSGGGTTTADTDVADQGYVSGDGSFTQWAADDRKGPVEVAGTDYEGEAVDVADWRGDVVVLNTWYAQCPPCREEAPDLVDIANEYADAGVHLLGINGVDDAGAAVPFQETFDVPYPSIDDRDKHAIAALQGIVPIQATPTTVVLDREGKVAARIVGLAEGSTLRALVDEVLAEDGAA</sequence>
<evidence type="ECO:0000259" key="7">
    <source>
        <dbReference type="PROSITE" id="PS51352"/>
    </source>
</evidence>
<dbReference type="GO" id="GO:0017004">
    <property type="term" value="P:cytochrome complex assembly"/>
    <property type="evidence" value="ECO:0007669"/>
    <property type="project" value="UniProtKB-KW"/>
</dbReference>
<evidence type="ECO:0000256" key="4">
    <source>
        <dbReference type="ARBA" id="ARBA00023157"/>
    </source>
</evidence>
<accession>A0A919PBR6</accession>
<keyword evidence="3" id="KW-0812">Transmembrane</keyword>
<dbReference type="AlphaFoldDB" id="A0A919PBR6"/>
<evidence type="ECO:0000256" key="1">
    <source>
        <dbReference type="ARBA" id="ARBA00004196"/>
    </source>
</evidence>
<evidence type="ECO:0000313" key="9">
    <source>
        <dbReference type="Proteomes" id="UP000642125"/>
    </source>
</evidence>
<dbReference type="CDD" id="cd02966">
    <property type="entry name" value="TlpA_like_family"/>
    <property type="match status" value="1"/>
</dbReference>
<feature type="domain" description="Thioredoxin" evidence="7">
    <location>
        <begin position="60"/>
        <end position="203"/>
    </location>
</feature>
<dbReference type="PANTHER" id="PTHR42852:SF6">
    <property type="entry name" value="THIOL:DISULFIDE INTERCHANGE PROTEIN DSBE"/>
    <property type="match status" value="1"/>
</dbReference>